<dbReference type="GeneID" id="66537776"/>
<dbReference type="Proteomes" id="UP000243591">
    <property type="component" value="Chromosome"/>
</dbReference>
<dbReference type="InterPro" id="IPR001034">
    <property type="entry name" value="DeoR_HTH"/>
</dbReference>
<dbReference type="RefSeq" id="WP_029091757.1">
    <property type="nucleotide sequence ID" value="NZ_CP016839.1"/>
</dbReference>
<sequence length="185" mass="20931">MLKEERHKLILNELDATGLFDLKAFSRAYEMSEMTLYRDLQYLETTGKLIRISGGAKLLPIDSCVVCHKQPQSKRQRITLHLISGVEKKACCAHCALIYLEKHIKEVQQILGTDFLMDTTVNVKRANFVIGANLPHFCCDPSVYLFSECKIATQFTKGFGGRVLSLEKAIEEVSEVMSCCKHTKK</sequence>
<evidence type="ECO:0000256" key="2">
    <source>
        <dbReference type="ARBA" id="ARBA00023163"/>
    </source>
</evidence>
<proteinExistence type="predicted"/>
<evidence type="ECO:0000256" key="1">
    <source>
        <dbReference type="ARBA" id="ARBA00023015"/>
    </source>
</evidence>
<dbReference type="GO" id="GO:0003700">
    <property type="term" value="F:DNA-binding transcription factor activity"/>
    <property type="evidence" value="ECO:0007669"/>
    <property type="project" value="InterPro"/>
</dbReference>
<dbReference type="SMART" id="SM00420">
    <property type="entry name" value="HTH_DEOR"/>
    <property type="match status" value="1"/>
</dbReference>
<dbReference type="PANTHER" id="PTHR41247">
    <property type="entry name" value="HTH-TYPE TRANSCRIPTIONAL REPRESSOR YCNK"/>
    <property type="match status" value="1"/>
</dbReference>
<name>A0A1D2K4F0_BROTH</name>
<dbReference type="SUPFAM" id="SSF160387">
    <property type="entry name" value="NosL/MerB-like"/>
    <property type="match status" value="1"/>
</dbReference>
<dbReference type="OrthoDB" id="9797223at2"/>
<dbReference type="InterPro" id="IPR008719">
    <property type="entry name" value="N2O_reductase_NosL"/>
</dbReference>
<reference evidence="4 5" key="1">
    <citation type="submission" date="2017-09" db="EMBL/GenBank/DDBJ databases">
        <title>Complete Genome Sequences of Two Strains of the Meat Spoilage Bacterium Brochothrix thermosphacta Isolated from Ground Chicken.</title>
        <authorList>
            <person name="Paoli G.C."/>
            <person name="Wijey C."/>
            <person name="Chen C.-Y."/>
            <person name="Nguyen L."/>
            <person name="Yan X."/>
            <person name="Irwin P.L."/>
        </authorList>
    </citation>
    <scope>NUCLEOTIDE SEQUENCE [LARGE SCALE GENOMIC DNA]</scope>
    <source>
        <strain evidence="4 5">BI</strain>
    </source>
</reference>
<organism evidence="4 5">
    <name type="scientific">Brochothrix thermosphacta</name>
    <name type="common">Microbacterium thermosphactum</name>
    <dbReference type="NCBI Taxonomy" id="2756"/>
    <lineage>
        <taxon>Bacteria</taxon>
        <taxon>Bacillati</taxon>
        <taxon>Bacillota</taxon>
        <taxon>Bacilli</taxon>
        <taxon>Bacillales</taxon>
        <taxon>Listeriaceae</taxon>
        <taxon>Brochothrix</taxon>
    </lineage>
</organism>
<dbReference type="PANTHER" id="PTHR41247:SF1">
    <property type="entry name" value="HTH-TYPE TRANSCRIPTIONAL REPRESSOR YCNK"/>
    <property type="match status" value="1"/>
</dbReference>
<keyword evidence="2" id="KW-0804">Transcription</keyword>
<dbReference type="EMBL" id="CP023483">
    <property type="protein sequence ID" value="ATF25628.1"/>
    <property type="molecule type" value="Genomic_DNA"/>
</dbReference>
<gene>
    <name evidence="4" type="ORF">CNY62_04045</name>
</gene>
<dbReference type="AlphaFoldDB" id="A0A1D2K4F0"/>
<keyword evidence="5" id="KW-1185">Reference proteome</keyword>
<dbReference type="PROSITE" id="PS51000">
    <property type="entry name" value="HTH_DEOR_2"/>
    <property type="match status" value="1"/>
</dbReference>
<evidence type="ECO:0000313" key="4">
    <source>
        <dbReference type="EMBL" id="ATF25628.1"/>
    </source>
</evidence>
<protein>
    <submittedName>
        <fullName evidence="4">DeoR/GlpR transcriptional regulator</fullName>
    </submittedName>
</protein>
<dbReference type="KEGG" id="bths:CNY62_04045"/>
<dbReference type="SUPFAM" id="SSF46785">
    <property type="entry name" value="Winged helix' DNA-binding domain"/>
    <property type="match status" value="1"/>
</dbReference>
<keyword evidence="1" id="KW-0805">Transcription regulation</keyword>
<accession>A0A1D2K4F0</accession>
<dbReference type="InterPro" id="IPR036390">
    <property type="entry name" value="WH_DNA-bd_sf"/>
</dbReference>
<evidence type="ECO:0000259" key="3">
    <source>
        <dbReference type="PROSITE" id="PS51000"/>
    </source>
</evidence>
<feature type="domain" description="HTH deoR-type" evidence="3">
    <location>
        <begin position="3"/>
        <end position="58"/>
    </location>
</feature>
<dbReference type="STRING" id="2756.BFR44_07775"/>
<dbReference type="Pfam" id="PF08220">
    <property type="entry name" value="HTH_DeoR"/>
    <property type="match status" value="1"/>
</dbReference>
<evidence type="ECO:0000313" key="5">
    <source>
        <dbReference type="Proteomes" id="UP000243591"/>
    </source>
</evidence>